<dbReference type="PANTHER" id="PTHR31919">
    <property type="entry name" value="ZINC FINGERS AND HOMEOBOXES PROTEIN 1, ISOFORM 2"/>
    <property type="match status" value="1"/>
</dbReference>
<sequence length="465" mass="53218">MATFHGDLSEDVPTSNDVRDSTYQPKICHSMWFCNENVDDPKTSGRYLLSQADYFYYQKKWDEAITVYKKAIPENMDRNTSLLMRIILESVSRCYLHKGDVDYALEWAVKLLKHSQSSEHKVVAHDLLSRIYNQAGELLKEAEHLTFCLLRQPLNGYHWMRLGHSYVYKAREGSGEHLQVKRSEMVECDEPERTPFTSLRCKNLTELGDMVRQNGESISVQERLEKRFTELQFQNVTSVNHSKTIVNSRLGKPIHSFNNEESDHNFVRIKNQSAILKASSHVENDRLESAGKVINGNEHCLNLGDRGKEGSYMDKNELLVTQEEEGVFGEAQGSSSTEHLSCNGCATAKDEESAMDPMKFALICYMRARMLCKPNVQSSASLCNIRYSKLLMEVEHSIKGLGFTEDFIAQVDNLCWKRQFGIGKGDELEKTFSRIESSENSTLHSEFEKYWFTSLMNQAACTAKE</sequence>
<dbReference type="PANTHER" id="PTHR31919:SF1">
    <property type="entry name" value="ZINC FINGERS AND HOMEOBOXES PROTEIN 1, ISOFORM 2"/>
    <property type="match status" value="1"/>
</dbReference>
<feature type="region of interest" description="Disordered" evidence="1">
    <location>
        <begin position="1"/>
        <end position="20"/>
    </location>
</feature>
<evidence type="ECO:0000313" key="2">
    <source>
        <dbReference type="EMBL" id="KAJ8033211.1"/>
    </source>
</evidence>
<dbReference type="Proteomes" id="UP001152320">
    <property type="component" value="Chromosome 11"/>
</dbReference>
<dbReference type="AlphaFoldDB" id="A0A9Q1H5L2"/>
<accession>A0A9Q1H5L2</accession>
<keyword evidence="3" id="KW-1185">Reference proteome</keyword>
<evidence type="ECO:0000313" key="3">
    <source>
        <dbReference type="Proteomes" id="UP001152320"/>
    </source>
</evidence>
<comment type="caution">
    <text evidence="2">The sequence shown here is derived from an EMBL/GenBank/DDBJ whole genome shotgun (WGS) entry which is preliminary data.</text>
</comment>
<dbReference type="SUPFAM" id="SSF48452">
    <property type="entry name" value="TPR-like"/>
    <property type="match status" value="1"/>
</dbReference>
<reference evidence="2" key="1">
    <citation type="submission" date="2021-10" db="EMBL/GenBank/DDBJ databases">
        <title>Tropical sea cucumber genome reveals ecological adaptation and Cuvierian tubules defense mechanism.</title>
        <authorList>
            <person name="Chen T."/>
        </authorList>
    </citation>
    <scope>NUCLEOTIDE SEQUENCE</scope>
    <source>
        <strain evidence="2">Nanhai2018</strain>
        <tissue evidence="2">Muscle</tissue>
    </source>
</reference>
<dbReference type="Pfam" id="PF17826">
    <property type="entry name" value="DUF5588"/>
    <property type="match status" value="1"/>
</dbReference>
<organism evidence="2 3">
    <name type="scientific">Holothuria leucospilota</name>
    <name type="common">Black long sea cucumber</name>
    <name type="synonym">Mertensiothuria leucospilota</name>
    <dbReference type="NCBI Taxonomy" id="206669"/>
    <lineage>
        <taxon>Eukaryota</taxon>
        <taxon>Metazoa</taxon>
        <taxon>Echinodermata</taxon>
        <taxon>Eleutherozoa</taxon>
        <taxon>Echinozoa</taxon>
        <taxon>Holothuroidea</taxon>
        <taxon>Aspidochirotacea</taxon>
        <taxon>Aspidochirotida</taxon>
        <taxon>Holothuriidae</taxon>
        <taxon>Holothuria</taxon>
    </lineage>
</organism>
<gene>
    <name evidence="2" type="ORF">HOLleu_23376</name>
</gene>
<protein>
    <submittedName>
        <fullName evidence="2">Uncharacterized protein</fullName>
    </submittedName>
</protein>
<evidence type="ECO:0000256" key="1">
    <source>
        <dbReference type="SAM" id="MobiDB-lite"/>
    </source>
</evidence>
<name>A0A9Q1H5L2_HOLLE</name>
<dbReference type="OrthoDB" id="6334002at2759"/>
<dbReference type="EMBL" id="JAIZAY010000011">
    <property type="protein sequence ID" value="KAJ8033211.1"/>
    <property type="molecule type" value="Genomic_DNA"/>
</dbReference>
<dbReference type="Gene3D" id="1.25.40.10">
    <property type="entry name" value="Tetratricopeptide repeat domain"/>
    <property type="match status" value="1"/>
</dbReference>
<dbReference type="InterPro" id="IPR011990">
    <property type="entry name" value="TPR-like_helical_dom_sf"/>
</dbReference>
<dbReference type="InterPro" id="IPR041404">
    <property type="entry name" value="DUF5588"/>
</dbReference>
<proteinExistence type="predicted"/>